<organism evidence="2 3">
    <name type="scientific">[Clostridium] celerecrescens 18A</name>
    <dbReference type="NCBI Taxonomy" id="1286362"/>
    <lineage>
        <taxon>Bacteria</taxon>
        <taxon>Bacillati</taxon>
        <taxon>Bacillota</taxon>
        <taxon>Clostridia</taxon>
        <taxon>Lachnospirales</taxon>
        <taxon>Lachnospiraceae</taxon>
        <taxon>Lacrimispora</taxon>
    </lineage>
</organism>
<comment type="caution">
    <text evidence="2">The sequence shown here is derived from an EMBL/GenBank/DDBJ whole genome shotgun (WGS) entry which is preliminary data.</text>
</comment>
<gene>
    <name evidence="2" type="ORF">H171_1241</name>
</gene>
<dbReference type="OrthoDB" id="9803393at2"/>
<proteinExistence type="predicted"/>
<dbReference type="EMBL" id="PGET01000001">
    <property type="protein sequence ID" value="PJJ27765.1"/>
    <property type="molecule type" value="Genomic_DNA"/>
</dbReference>
<evidence type="ECO:0000313" key="2">
    <source>
        <dbReference type="EMBL" id="PJJ27765.1"/>
    </source>
</evidence>
<feature type="region of interest" description="Disordered" evidence="1">
    <location>
        <begin position="147"/>
        <end position="167"/>
    </location>
</feature>
<accession>A0A2M8Z2T5</accession>
<reference evidence="2 3" key="1">
    <citation type="submission" date="2017-11" db="EMBL/GenBank/DDBJ databases">
        <title>Understudied soil microbes with underappreciated capabilities: Untangling the Clostridium saccharolyticum group.</title>
        <authorList>
            <person name="Leschine S."/>
        </authorList>
    </citation>
    <scope>NUCLEOTIDE SEQUENCE [LARGE SCALE GENOMIC DNA]</scope>
    <source>
        <strain evidence="2 3">18A</strain>
    </source>
</reference>
<protein>
    <submittedName>
        <fullName evidence="2">Uncharacterized protein</fullName>
    </submittedName>
</protein>
<evidence type="ECO:0000256" key="1">
    <source>
        <dbReference type="SAM" id="MobiDB-lite"/>
    </source>
</evidence>
<dbReference type="AlphaFoldDB" id="A0A2M8Z2T5"/>
<dbReference type="Proteomes" id="UP000231092">
    <property type="component" value="Unassembled WGS sequence"/>
</dbReference>
<name>A0A2M8Z2T5_9FIRM</name>
<feature type="compositionally biased region" description="Basic and acidic residues" evidence="1">
    <location>
        <begin position="272"/>
        <end position="281"/>
    </location>
</feature>
<dbReference type="RefSeq" id="WP_100304356.1">
    <property type="nucleotide sequence ID" value="NZ_PGET01000001.1"/>
</dbReference>
<evidence type="ECO:0000313" key="3">
    <source>
        <dbReference type="Proteomes" id="UP000231092"/>
    </source>
</evidence>
<feature type="region of interest" description="Disordered" evidence="1">
    <location>
        <begin position="256"/>
        <end position="281"/>
    </location>
</feature>
<sequence>MTHSFDSEIAEKYGILEAILLNNIYYWIEKNRANELNFFDGTYWTYNSAKAFSQLFSYASERQINYALKHLREEEILLVGNYNEKTYDRTLWYSISECGLAIIEKREIKNTEMSNGDSKNVESILQNCQMEITNLSDGFDTNVEPIPDIKPDNKPNIKPNDNTVSNDTVRSTDVQRVIDAWNSLPGLSRITKIVSGTQRYDWLKVRIRDYGIEEVLRAIENVRSSPFLLGRSKSGWTIDFDWFVRPNNFPKVLDGNYLDDKSASQEPNNPESHNDGGETWQ</sequence>